<dbReference type="PROSITE" id="PS51257">
    <property type="entry name" value="PROKAR_LIPOPROTEIN"/>
    <property type="match status" value="1"/>
</dbReference>
<name>A0A7Y4JMQ9_9BACT</name>
<dbReference type="InterPro" id="IPR003779">
    <property type="entry name" value="CMD-like"/>
</dbReference>
<comment type="caution">
    <text evidence="2">The sequence shown here is derived from an EMBL/GenBank/DDBJ whole genome shotgun (WGS) entry which is preliminary data.</text>
</comment>
<dbReference type="AlphaFoldDB" id="A0A7Y4JMQ9"/>
<dbReference type="Pfam" id="PF02627">
    <property type="entry name" value="CMD"/>
    <property type="match status" value="2"/>
</dbReference>
<protein>
    <submittedName>
        <fullName evidence="2">Carboxymuconolactone decarboxylase family protein</fullName>
    </submittedName>
</protein>
<dbReference type="PANTHER" id="PTHR33570">
    <property type="entry name" value="4-CARBOXYMUCONOLACTONE DECARBOXYLASE FAMILY PROTEIN"/>
    <property type="match status" value="1"/>
</dbReference>
<accession>A0A7Y4JMQ9</accession>
<evidence type="ECO:0000313" key="3">
    <source>
        <dbReference type="Proteomes" id="UP000528460"/>
    </source>
</evidence>
<sequence length="263" mass="28641">MRNLATAVMAITLLGACAGTADRHRTTALSPDDVRRVAPALERYREGPLQELWKRPELSPRDRSLVTVAALIARNQMAELPHQCDLALKNGVRPGELSELITHLAFYSGWGNAMSSVAIVKDVFARRGIGAEQLPPADDKLLPLDEAAEAQRAARVEQDAGSVAPGVVRYTGELLFHELWLRPALAPRDRSLVTVSALIASGQVAQVTYHLNRAMDNGLTRAQASEVLTQLAFYAGWPNVFSAIPVVKAVFEKRPQPEGQVQP</sequence>
<proteinExistence type="predicted"/>
<dbReference type="Proteomes" id="UP000528460">
    <property type="component" value="Unassembled WGS sequence"/>
</dbReference>
<dbReference type="InterPro" id="IPR052512">
    <property type="entry name" value="4CMD/NDH-1_regulator"/>
</dbReference>
<dbReference type="Gene3D" id="1.20.1290.10">
    <property type="entry name" value="AhpD-like"/>
    <property type="match status" value="1"/>
</dbReference>
<dbReference type="EMBL" id="JABFJW010000008">
    <property type="protein sequence ID" value="NOK07828.1"/>
    <property type="molecule type" value="Genomic_DNA"/>
</dbReference>
<dbReference type="SUPFAM" id="SSF69118">
    <property type="entry name" value="AhpD-like"/>
    <property type="match status" value="1"/>
</dbReference>
<feature type="domain" description="Carboxymuconolactone decarboxylase-like" evidence="1">
    <location>
        <begin position="165"/>
        <end position="248"/>
    </location>
</feature>
<gene>
    <name evidence="2" type="ORF">HNS30_02035</name>
</gene>
<reference evidence="2 3" key="1">
    <citation type="submission" date="2020-05" db="EMBL/GenBank/DDBJ databases">
        <authorList>
            <person name="Whitworth D."/>
        </authorList>
    </citation>
    <scope>NUCLEOTIDE SEQUENCE [LARGE SCALE GENOMIC DNA]</scope>
    <source>
        <strain evidence="2 3">CA046A</strain>
    </source>
</reference>
<dbReference type="InterPro" id="IPR029032">
    <property type="entry name" value="AhpD-like"/>
</dbReference>
<feature type="domain" description="Carboxymuconolactone decarboxylase-like" evidence="1">
    <location>
        <begin position="50"/>
        <end position="122"/>
    </location>
</feature>
<evidence type="ECO:0000313" key="2">
    <source>
        <dbReference type="EMBL" id="NOK07828.1"/>
    </source>
</evidence>
<dbReference type="GO" id="GO:0051920">
    <property type="term" value="F:peroxiredoxin activity"/>
    <property type="evidence" value="ECO:0007669"/>
    <property type="project" value="InterPro"/>
</dbReference>
<dbReference type="PANTHER" id="PTHR33570:SF9">
    <property type="entry name" value="BLL4600 PROTEIN"/>
    <property type="match status" value="1"/>
</dbReference>
<evidence type="ECO:0000259" key="1">
    <source>
        <dbReference type="Pfam" id="PF02627"/>
    </source>
</evidence>
<organism evidence="2 3">
    <name type="scientific">Corallococcus exercitus</name>
    <dbReference type="NCBI Taxonomy" id="2316736"/>
    <lineage>
        <taxon>Bacteria</taxon>
        <taxon>Pseudomonadati</taxon>
        <taxon>Myxococcota</taxon>
        <taxon>Myxococcia</taxon>
        <taxon>Myxococcales</taxon>
        <taxon>Cystobacterineae</taxon>
        <taxon>Myxococcaceae</taxon>
        <taxon>Corallococcus</taxon>
    </lineage>
</organism>